<dbReference type="EMBL" id="JAYMYR010000007">
    <property type="protein sequence ID" value="KAK7353934.1"/>
    <property type="molecule type" value="Genomic_DNA"/>
</dbReference>
<protein>
    <submittedName>
        <fullName evidence="1">Uncharacterized protein</fullName>
    </submittedName>
</protein>
<sequence length="111" mass="12759">MVEGIVGVVGKLEGVEDVRSICGDKRGGMDTEARQADKEARQADKEANLIRFELEKMRCYVGLTGPPHISIPIRTRFASFALVETVFQFWKYYQEIDHDQAPNQYYNMQEK</sequence>
<name>A0AAN9MJE9_PHACN</name>
<evidence type="ECO:0000313" key="1">
    <source>
        <dbReference type="EMBL" id="KAK7353934.1"/>
    </source>
</evidence>
<dbReference type="Proteomes" id="UP001374584">
    <property type="component" value="Unassembled WGS sequence"/>
</dbReference>
<proteinExistence type="predicted"/>
<comment type="caution">
    <text evidence="1">The sequence shown here is derived from an EMBL/GenBank/DDBJ whole genome shotgun (WGS) entry which is preliminary data.</text>
</comment>
<reference evidence="1 2" key="1">
    <citation type="submission" date="2024-01" db="EMBL/GenBank/DDBJ databases">
        <title>The genomes of 5 underutilized Papilionoideae crops provide insights into root nodulation and disease resistanc.</title>
        <authorList>
            <person name="Jiang F."/>
        </authorList>
    </citation>
    <scope>NUCLEOTIDE SEQUENCE [LARGE SCALE GENOMIC DNA]</scope>
    <source>
        <strain evidence="1">JINMINGXINNONG_FW02</strain>
        <tissue evidence="1">Leaves</tissue>
    </source>
</reference>
<evidence type="ECO:0000313" key="2">
    <source>
        <dbReference type="Proteomes" id="UP001374584"/>
    </source>
</evidence>
<gene>
    <name evidence="1" type="ORF">VNO80_19390</name>
</gene>
<dbReference type="AlphaFoldDB" id="A0AAN9MJE9"/>
<organism evidence="1 2">
    <name type="scientific">Phaseolus coccineus</name>
    <name type="common">Scarlet runner bean</name>
    <name type="synonym">Phaseolus multiflorus</name>
    <dbReference type="NCBI Taxonomy" id="3886"/>
    <lineage>
        <taxon>Eukaryota</taxon>
        <taxon>Viridiplantae</taxon>
        <taxon>Streptophyta</taxon>
        <taxon>Embryophyta</taxon>
        <taxon>Tracheophyta</taxon>
        <taxon>Spermatophyta</taxon>
        <taxon>Magnoliopsida</taxon>
        <taxon>eudicotyledons</taxon>
        <taxon>Gunneridae</taxon>
        <taxon>Pentapetalae</taxon>
        <taxon>rosids</taxon>
        <taxon>fabids</taxon>
        <taxon>Fabales</taxon>
        <taxon>Fabaceae</taxon>
        <taxon>Papilionoideae</taxon>
        <taxon>50 kb inversion clade</taxon>
        <taxon>NPAAA clade</taxon>
        <taxon>indigoferoid/millettioid clade</taxon>
        <taxon>Phaseoleae</taxon>
        <taxon>Phaseolus</taxon>
    </lineage>
</organism>
<keyword evidence="2" id="KW-1185">Reference proteome</keyword>
<accession>A0AAN9MJE9</accession>